<protein>
    <submittedName>
        <fullName evidence="2">DUF2294 domain-containing protein</fullName>
    </submittedName>
</protein>
<dbReference type="InterPro" id="IPR018745">
    <property type="entry name" value="MpsC"/>
</dbReference>
<name>A0A8J7AWT7_9CYAN</name>
<evidence type="ECO:0000259" key="1">
    <source>
        <dbReference type="Pfam" id="PF10057"/>
    </source>
</evidence>
<keyword evidence="3" id="KW-1185">Reference proteome</keyword>
<dbReference type="AlphaFoldDB" id="A0A8J7AWT7"/>
<reference evidence="2" key="1">
    <citation type="submission" date="2020-10" db="EMBL/GenBank/DDBJ databases">
        <authorList>
            <person name="Castelo-Branco R."/>
            <person name="Eusebio N."/>
            <person name="Adriana R."/>
            <person name="Vieira A."/>
            <person name="Brugerolle De Fraissinette N."/>
            <person name="Rezende De Castro R."/>
            <person name="Schneider M.P."/>
            <person name="Vasconcelos V."/>
            <person name="Leao P.N."/>
        </authorList>
    </citation>
    <scope>NUCLEOTIDE SEQUENCE</scope>
    <source>
        <strain evidence="2">LEGE 07310</strain>
    </source>
</reference>
<proteinExistence type="predicted"/>
<dbReference type="Proteomes" id="UP000636505">
    <property type="component" value="Unassembled WGS sequence"/>
</dbReference>
<dbReference type="Pfam" id="PF10057">
    <property type="entry name" value="MpsC"/>
    <property type="match status" value="1"/>
</dbReference>
<organism evidence="2 3">
    <name type="scientific">Vasconcelosia minhoensis LEGE 07310</name>
    <dbReference type="NCBI Taxonomy" id="915328"/>
    <lineage>
        <taxon>Bacteria</taxon>
        <taxon>Bacillati</taxon>
        <taxon>Cyanobacteriota</taxon>
        <taxon>Cyanophyceae</taxon>
        <taxon>Nodosilineales</taxon>
        <taxon>Cymatolegaceae</taxon>
        <taxon>Vasconcelosia</taxon>
        <taxon>Vasconcelosia minhoensis</taxon>
    </lineage>
</organism>
<evidence type="ECO:0000313" key="2">
    <source>
        <dbReference type="EMBL" id="MBE9077367.1"/>
    </source>
</evidence>
<dbReference type="EMBL" id="JADEXG010000016">
    <property type="protein sequence ID" value="MBE9077367.1"/>
    <property type="molecule type" value="Genomic_DNA"/>
</dbReference>
<evidence type="ECO:0000313" key="3">
    <source>
        <dbReference type="Proteomes" id="UP000636505"/>
    </source>
</evidence>
<comment type="caution">
    <text evidence="2">The sequence shown here is derived from an EMBL/GenBank/DDBJ whole genome shotgun (WGS) entry which is preliminary data.</text>
</comment>
<feature type="domain" description="Na+-translocating membrane potential-generating system MpsC" evidence="1">
    <location>
        <begin position="13"/>
        <end position="121"/>
    </location>
</feature>
<gene>
    <name evidence="2" type="ORF">IQ241_08665</name>
</gene>
<sequence>MTSLDNSPPDYPTAGQLERTLSQKIQALYRDQLGHQPSKVTCQFFGTQLVIVLESSITPLEQRLNQAGQADLARQVRHQLSQIMKPLVGATVEAVSQVSVTEVLSDASLTTGRTGIIASLEDTPLVRNPEAIPKIKRSRLKLAEPNADLDLSS</sequence>
<accession>A0A8J7AWT7</accession>